<evidence type="ECO:0000256" key="5">
    <source>
        <dbReference type="ARBA" id="ARBA00022481"/>
    </source>
</evidence>
<dbReference type="InterPro" id="IPR045584">
    <property type="entry name" value="Pilin-like"/>
</dbReference>
<dbReference type="GO" id="GO:0005886">
    <property type="term" value="C:plasma membrane"/>
    <property type="evidence" value="ECO:0007669"/>
    <property type="project" value="UniProtKB-SubCell"/>
</dbReference>
<keyword evidence="6" id="KW-0997">Cell inner membrane</keyword>
<keyword evidence="5" id="KW-0488">Methylation</keyword>
<dbReference type="GO" id="GO:0015628">
    <property type="term" value="P:protein secretion by the type II secretion system"/>
    <property type="evidence" value="ECO:0007669"/>
    <property type="project" value="InterPro"/>
</dbReference>
<dbReference type="Pfam" id="PF11612">
    <property type="entry name" value="T2SSJ"/>
    <property type="match status" value="1"/>
</dbReference>
<keyword evidence="8 10" id="KW-1133">Transmembrane helix</keyword>
<dbReference type="KEGG" id="mmr:Mmar10_0387"/>
<dbReference type="SUPFAM" id="SSF54523">
    <property type="entry name" value="Pili subunits"/>
    <property type="match status" value="1"/>
</dbReference>
<dbReference type="HOGENOM" id="CLU_093850_3_0_5"/>
<evidence type="ECO:0000256" key="3">
    <source>
        <dbReference type="ARBA" id="ARBA00021539"/>
    </source>
</evidence>
<comment type="subcellular location">
    <subcellularLocation>
        <location evidence="1">Cell inner membrane</location>
        <topology evidence="1">Single-pass membrane protein</topology>
    </subcellularLocation>
</comment>
<dbReference type="eggNOG" id="COG4795">
    <property type="taxonomic scope" value="Bacteria"/>
</dbReference>
<dbReference type="EMBL" id="CP000449">
    <property type="protein sequence ID" value="ABI64680.1"/>
    <property type="molecule type" value="Genomic_DNA"/>
</dbReference>
<feature type="transmembrane region" description="Helical" evidence="10">
    <location>
        <begin position="12"/>
        <end position="36"/>
    </location>
</feature>
<reference evidence="11 12" key="1">
    <citation type="submission" date="2006-08" db="EMBL/GenBank/DDBJ databases">
        <title>Complete sequence of Maricaulis maris MCS10.</title>
        <authorList>
            <consortium name="US DOE Joint Genome Institute"/>
            <person name="Copeland A."/>
            <person name="Lucas S."/>
            <person name="Lapidus A."/>
            <person name="Barry K."/>
            <person name="Detter J.C."/>
            <person name="Glavina del Rio T."/>
            <person name="Hammon N."/>
            <person name="Israni S."/>
            <person name="Dalin E."/>
            <person name="Tice H."/>
            <person name="Pitluck S."/>
            <person name="Saunders E."/>
            <person name="Brettin T."/>
            <person name="Bruce D."/>
            <person name="Han C."/>
            <person name="Tapia R."/>
            <person name="Gilna P."/>
            <person name="Schmutz J."/>
            <person name="Larimer F."/>
            <person name="Land M."/>
            <person name="Hauser L."/>
            <person name="Kyrpides N."/>
            <person name="Mikhailova N."/>
            <person name="Viollier P."/>
            <person name="Stephens C."/>
            <person name="Richardson P."/>
        </authorList>
    </citation>
    <scope>NUCLEOTIDE SEQUENCE [LARGE SCALE GENOMIC DNA]</scope>
    <source>
        <strain evidence="11 12">MCS10</strain>
    </source>
</reference>
<dbReference type="OrthoDB" id="9794345at2"/>
<comment type="similarity">
    <text evidence="2">Belongs to the GSP J family.</text>
</comment>
<evidence type="ECO:0000313" key="12">
    <source>
        <dbReference type="Proteomes" id="UP000001964"/>
    </source>
</evidence>
<keyword evidence="4" id="KW-1003">Cell membrane</keyword>
<dbReference type="InterPro" id="IPR051621">
    <property type="entry name" value="T2SS_protein_J"/>
</dbReference>
<keyword evidence="12" id="KW-1185">Reference proteome</keyword>
<keyword evidence="9 10" id="KW-0472">Membrane</keyword>
<evidence type="ECO:0000256" key="2">
    <source>
        <dbReference type="ARBA" id="ARBA00011084"/>
    </source>
</evidence>
<evidence type="ECO:0000256" key="8">
    <source>
        <dbReference type="ARBA" id="ARBA00022989"/>
    </source>
</evidence>
<dbReference type="STRING" id="394221.Mmar10_0387"/>
<keyword evidence="7 10" id="KW-0812">Transmembrane</keyword>
<accession>Q0ASQ7</accession>
<dbReference type="NCBIfam" id="TIGR02532">
    <property type="entry name" value="IV_pilin_GFxxxE"/>
    <property type="match status" value="1"/>
</dbReference>
<evidence type="ECO:0000313" key="11">
    <source>
        <dbReference type="EMBL" id="ABI64680.1"/>
    </source>
</evidence>
<evidence type="ECO:0000256" key="1">
    <source>
        <dbReference type="ARBA" id="ARBA00004377"/>
    </source>
</evidence>
<evidence type="ECO:0000256" key="4">
    <source>
        <dbReference type="ARBA" id="ARBA00022475"/>
    </source>
</evidence>
<protein>
    <recommendedName>
        <fullName evidence="3">Type II secretion system protein J</fullName>
    </recommendedName>
</protein>
<dbReference type="Pfam" id="PF07963">
    <property type="entry name" value="N_methyl"/>
    <property type="match status" value="1"/>
</dbReference>
<sequence precursor="true">MTPVQPSAQAGFSLTEVLVSVFIFAIIGSISVGLMASSLSAQEQNSDVLDQAAMLDTTRTLLREDFGQVVLRPARDAEGRTLTALFAGDVDGVDRSGFGDGVRSGDTILTLTRRGRSNPGLLRPRSSLARVDYVLRDGNLVRRMMRHVDGSQPIDDGEIVLVAGVSDVELDFLVGAAWTRRVMLRSGQGEAGLPRAVRLRYNAPRLGVVEHVVLTSGAGG</sequence>
<dbReference type="PANTHER" id="PTHR39583">
    <property type="entry name" value="TYPE II SECRETION SYSTEM PROTEIN J-RELATED"/>
    <property type="match status" value="1"/>
</dbReference>
<dbReference type="Gene3D" id="3.10.610.10">
    <property type="entry name" value="GSPII I/J protein-like"/>
    <property type="match status" value="1"/>
</dbReference>
<dbReference type="Proteomes" id="UP000001964">
    <property type="component" value="Chromosome"/>
</dbReference>
<dbReference type="GO" id="GO:0015627">
    <property type="term" value="C:type II protein secretion system complex"/>
    <property type="evidence" value="ECO:0007669"/>
    <property type="project" value="InterPro"/>
</dbReference>
<name>Q0ASQ7_MARMM</name>
<organism evidence="11 12">
    <name type="scientific">Maricaulis maris (strain MCS10)</name>
    <name type="common">Caulobacter maris</name>
    <dbReference type="NCBI Taxonomy" id="394221"/>
    <lineage>
        <taxon>Bacteria</taxon>
        <taxon>Pseudomonadati</taxon>
        <taxon>Pseudomonadota</taxon>
        <taxon>Alphaproteobacteria</taxon>
        <taxon>Maricaulales</taxon>
        <taxon>Maricaulaceae</taxon>
        <taxon>Maricaulis</taxon>
    </lineage>
</organism>
<dbReference type="InterPro" id="IPR010055">
    <property type="entry name" value="T2SS_protein-GspJ"/>
</dbReference>
<proteinExistence type="inferred from homology"/>
<dbReference type="AlphaFoldDB" id="Q0ASQ7"/>
<evidence type="ECO:0000256" key="10">
    <source>
        <dbReference type="SAM" id="Phobius"/>
    </source>
</evidence>
<gene>
    <name evidence="11" type="ordered locus">Mmar10_0387</name>
</gene>
<evidence type="ECO:0000256" key="6">
    <source>
        <dbReference type="ARBA" id="ARBA00022519"/>
    </source>
</evidence>
<dbReference type="PANTHER" id="PTHR39583:SF2">
    <property type="entry name" value="TYPE II SECRETION SYSTEM PROTEIN J"/>
    <property type="match status" value="1"/>
</dbReference>
<evidence type="ECO:0000256" key="7">
    <source>
        <dbReference type="ARBA" id="ARBA00022692"/>
    </source>
</evidence>
<evidence type="ECO:0000256" key="9">
    <source>
        <dbReference type="ARBA" id="ARBA00023136"/>
    </source>
</evidence>
<dbReference type="InterPro" id="IPR012902">
    <property type="entry name" value="N_methyl_site"/>
</dbReference>
<dbReference type="RefSeq" id="WP_011642327.1">
    <property type="nucleotide sequence ID" value="NC_008347.1"/>
</dbReference>